<name>Q744W8_MYCPA</name>
<dbReference type="KEGG" id="mpa:MAP_0077"/>
<protein>
    <submittedName>
        <fullName evidence="2">Uncharacterized protein</fullName>
    </submittedName>
</protein>
<keyword evidence="1" id="KW-0472">Membrane</keyword>
<dbReference type="Proteomes" id="UP000000580">
    <property type="component" value="Chromosome"/>
</dbReference>
<keyword evidence="3" id="KW-1185">Reference proteome</keyword>
<proteinExistence type="predicted"/>
<gene>
    <name evidence="2" type="ordered locus">MAP_0077</name>
</gene>
<feature type="transmembrane region" description="Helical" evidence="1">
    <location>
        <begin position="78"/>
        <end position="103"/>
    </location>
</feature>
<dbReference type="STRING" id="262316.MAP_0077"/>
<dbReference type="AlphaFoldDB" id="Q744W8"/>
<evidence type="ECO:0000313" key="2">
    <source>
        <dbReference type="EMBL" id="AAS02394.1"/>
    </source>
</evidence>
<keyword evidence="1" id="KW-1133">Transmembrane helix</keyword>
<dbReference type="HOGENOM" id="CLU_751877_0_0_11"/>
<sequence>MLRSVGGRRKDAIDMSIDNESTASRQFVASAAAFSSKWTKGIRYWQAGYTAVFIAFVVFIAVKMLGTLKIVNLRTPHIGAAAVYALPIGLVVVGAAIGGYLWWRSRRTYLLTVAGDRLTIGRRRPEVYPLADAQLGLWVDNGVALHLHSGRRRFVLGGRDRRIGPGTPLAAPPVPLVDASLGAADFDELLALGGWSAARGPATGEPIRCLLFPNPLETQRMGSFALRKKQRLIRSLSQPQLLIDLDADSIRVIDPNNDAVMAMTWVARVTATPATYRLSAGHAVPSAQHIASDAVGQYFSTMPALRIDIAGMPPLTVGCRAFDGLKQRCSWSPDVPTTHEPPTYAVSAADWQSLIEKLGLAARLADTA</sequence>
<organism evidence="2 3">
    <name type="scientific">Mycolicibacterium paratuberculosis (strain ATCC BAA-968 / K-10)</name>
    <name type="common">Mycobacterium paratuberculosis</name>
    <dbReference type="NCBI Taxonomy" id="262316"/>
    <lineage>
        <taxon>Bacteria</taxon>
        <taxon>Bacillati</taxon>
        <taxon>Actinomycetota</taxon>
        <taxon>Actinomycetes</taxon>
        <taxon>Mycobacteriales</taxon>
        <taxon>Mycobacteriaceae</taxon>
        <taxon>Mycobacterium</taxon>
        <taxon>Mycobacterium avium complex (MAC)</taxon>
    </lineage>
</organism>
<feature type="transmembrane region" description="Helical" evidence="1">
    <location>
        <begin position="47"/>
        <end position="66"/>
    </location>
</feature>
<dbReference type="eggNOG" id="ENOG5032267">
    <property type="taxonomic scope" value="Bacteria"/>
</dbReference>
<evidence type="ECO:0000256" key="1">
    <source>
        <dbReference type="SAM" id="Phobius"/>
    </source>
</evidence>
<dbReference type="EMBL" id="AE016958">
    <property type="protein sequence ID" value="AAS02394.1"/>
    <property type="molecule type" value="Genomic_DNA"/>
</dbReference>
<accession>Q744W8</accession>
<reference evidence="2 3" key="1">
    <citation type="journal article" date="2005" name="Proc. Natl. Acad. Sci. U.S.A.">
        <title>The complete genome sequence of Mycobacterium avium subspecies paratuberculosis.</title>
        <authorList>
            <person name="Li L."/>
            <person name="Bannantine J.P."/>
            <person name="Zhang Q."/>
            <person name="Amonsin A."/>
            <person name="May B.J."/>
            <person name="Alt D."/>
            <person name="Banerji N."/>
            <person name="Kanjilal S."/>
            <person name="Kapur V."/>
        </authorList>
    </citation>
    <scope>NUCLEOTIDE SEQUENCE [LARGE SCALE GENOMIC DNA]</scope>
    <source>
        <strain evidence="3">ATCC BAA-968 / K-10</strain>
    </source>
</reference>
<evidence type="ECO:0000313" key="3">
    <source>
        <dbReference type="Proteomes" id="UP000000580"/>
    </source>
</evidence>
<keyword evidence="1" id="KW-0812">Transmembrane</keyword>